<dbReference type="PANTHER" id="PTHR35004">
    <property type="entry name" value="TRANSPOSASE RV3428C-RELATED"/>
    <property type="match status" value="1"/>
</dbReference>
<dbReference type="Pfam" id="PF00665">
    <property type="entry name" value="rve"/>
    <property type="match status" value="1"/>
</dbReference>
<evidence type="ECO:0000313" key="3">
    <source>
        <dbReference type="Proteomes" id="UP001169027"/>
    </source>
</evidence>
<dbReference type="NCBIfam" id="NF033546">
    <property type="entry name" value="transpos_IS21"/>
    <property type="match status" value="1"/>
</dbReference>
<dbReference type="EMBL" id="JAUKVY010000021">
    <property type="protein sequence ID" value="MDO1535616.1"/>
    <property type="molecule type" value="Genomic_DNA"/>
</dbReference>
<dbReference type="Proteomes" id="UP001169027">
    <property type="component" value="Unassembled WGS sequence"/>
</dbReference>
<proteinExistence type="predicted"/>
<dbReference type="SUPFAM" id="SSF53098">
    <property type="entry name" value="Ribonuclease H-like"/>
    <property type="match status" value="1"/>
</dbReference>
<dbReference type="PROSITE" id="PS50994">
    <property type="entry name" value="INTEGRASE"/>
    <property type="match status" value="1"/>
</dbReference>
<reference evidence="2" key="1">
    <citation type="submission" date="2023-06" db="EMBL/GenBank/DDBJ databases">
        <authorList>
            <person name="Jiang Y."/>
            <person name="Liu Q."/>
        </authorList>
    </citation>
    <scope>NUCLEOTIDE SEQUENCE</scope>
    <source>
        <strain evidence="2">CGMCC 1.12090</strain>
    </source>
</reference>
<dbReference type="InterPro" id="IPR036397">
    <property type="entry name" value="RNaseH_sf"/>
</dbReference>
<evidence type="ECO:0000313" key="2">
    <source>
        <dbReference type="EMBL" id="MDO1535616.1"/>
    </source>
</evidence>
<name>A0ABT8S9N5_9BURK</name>
<accession>A0ABT8S9N5</accession>
<organism evidence="2 3">
    <name type="scientific">Variovorax ginsengisoli</name>
    <dbReference type="NCBI Taxonomy" id="363844"/>
    <lineage>
        <taxon>Bacteria</taxon>
        <taxon>Pseudomonadati</taxon>
        <taxon>Pseudomonadota</taxon>
        <taxon>Betaproteobacteria</taxon>
        <taxon>Burkholderiales</taxon>
        <taxon>Comamonadaceae</taxon>
        <taxon>Variovorax</taxon>
    </lineage>
</organism>
<comment type="caution">
    <text evidence="2">The sequence shown here is derived from an EMBL/GenBank/DDBJ whole genome shotgun (WGS) entry which is preliminary data.</text>
</comment>
<dbReference type="Gene3D" id="3.30.420.10">
    <property type="entry name" value="Ribonuclease H-like superfamily/Ribonuclease H"/>
    <property type="match status" value="1"/>
</dbReference>
<evidence type="ECO:0000259" key="1">
    <source>
        <dbReference type="PROSITE" id="PS50994"/>
    </source>
</evidence>
<sequence>MRRGASEREIARSHCMGRHKVADLRALAEQHGWLDAQTRFPEDAEIAAALGAPKLAASTVSTLEAHRERIAGWLDQGVQGTTILEALQRNHGYRGSYSSVYRMIVSIRGDRLPDATVPLSFAPGEAAQVDFGAGPVLMHPAGTLRRTWAFVMTLCFSRHQYVVFVWDQTVATWLGCHRRAFEWFNAVPRRLIIDNAKCAIVKACIYDPVVQRAYAECAEGYSFKIDPCAPRDPKKKGVVEAGVKYVKGSFVPLREFRDLADLNA</sequence>
<dbReference type="InterPro" id="IPR012337">
    <property type="entry name" value="RNaseH-like_sf"/>
</dbReference>
<keyword evidence="3" id="KW-1185">Reference proteome</keyword>
<dbReference type="InterPro" id="IPR001584">
    <property type="entry name" value="Integrase_cat-core"/>
</dbReference>
<feature type="domain" description="Integrase catalytic" evidence="1">
    <location>
        <begin position="119"/>
        <end position="264"/>
    </location>
</feature>
<protein>
    <submittedName>
        <fullName evidence="2">IS21 family transposase</fullName>
    </submittedName>
</protein>
<dbReference type="PANTHER" id="PTHR35004:SF8">
    <property type="entry name" value="TRANSPOSASE RV3428C-RELATED"/>
    <property type="match status" value="1"/>
</dbReference>
<gene>
    <name evidence="2" type="primary">istA</name>
    <name evidence="2" type="ORF">Q2T77_25355</name>
</gene>